<dbReference type="AlphaFoldDB" id="A0A4V6PCB4"/>
<proteinExistence type="predicted"/>
<gene>
    <name evidence="1" type="ORF">E1161_10315</name>
</gene>
<accession>A0A4V6PCB4</accession>
<dbReference type="EMBL" id="SMKV01000010">
    <property type="protein sequence ID" value="TDC93405.1"/>
    <property type="molecule type" value="Genomic_DNA"/>
</dbReference>
<name>A0A4V6PCB4_9PSEU</name>
<evidence type="ECO:0000313" key="2">
    <source>
        <dbReference type="Proteomes" id="UP000294744"/>
    </source>
</evidence>
<dbReference type="Gene3D" id="1.10.490.110">
    <property type="entry name" value="Uncharacterized conserved protein DUF2267"/>
    <property type="match status" value="1"/>
</dbReference>
<dbReference type="InterPro" id="IPR038282">
    <property type="entry name" value="DUF2267_sf"/>
</dbReference>
<dbReference type="InterPro" id="IPR018727">
    <property type="entry name" value="DUF2267"/>
</dbReference>
<keyword evidence="2" id="KW-1185">Reference proteome</keyword>
<dbReference type="RefSeq" id="WP_132622040.1">
    <property type="nucleotide sequence ID" value="NZ_SMKV01000010.1"/>
</dbReference>
<comment type="caution">
    <text evidence="1">The sequence shown here is derived from an EMBL/GenBank/DDBJ whole genome shotgun (WGS) entry which is preliminary data.</text>
</comment>
<organism evidence="1 2">
    <name type="scientific">Saccharopolyspora aridisoli</name>
    <dbReference type="NCBI Taxonomy" id="2530385"/>
    <lineage>
        <taxon>Bacteria</taxon>
        <taxon>Bacillati</taxon>
        <taxon>Actinomycetota</taxon>
        <taxon>Actinomycetes</taxon>
        <taxon>Pseudonocardiales</taxon>
        <taxon>Pseudonocardiaceae</taxon>
        <taxon>Saccharopolyspora</taxon>
    </lineage>
</organism>
<sequence>MASGYSVAGSEEGLPERRMPARADGNFVRHPGVGVMSPRGGFVDYEQTLDEIVRRSGLRTRTDADRVVRATLRTLACCAPGDLVAALAAELPPVLAEPLSDAPRRTGVDLCGFIQRVSQLSELEIPQSTYAARVVFELVHESAGPGALAAVRLSLGHDLRVLFDAGARGAGR</sequence>
<protein>
    <submittedName>
        <fullName evidence="1">DUF2267 domain-containing protein</fullName>
    </submittedName>
</protein>
<evidence type="ECO:0000313" key="1">
    <source>
        <dbReference type="EMBL" id="TDC93405.1"/>
    </source>
</evidence>
<dbReference type="Proteomes" id="UP000294744">
    <property type="component" value="Unassembled WGS sequence"/>
</dbReference>
<reference evidence="1 2" key="1">
    <citation type="submission" date="2019-03" db="EMBL/GenBank/DDBJ databases">
        <title>Draft genome sequences of novel Actinobacteria.</title>
        <authorList>
            <person name="Sahin N."/>
            <person name="Ay H."/>
            <person name="Saygin H."/>
        </authorList>
    </citation>
    <scope>NUCLEOTIDE SEQUENCE [LARGE SCALE GENOMIC DNA]</scope>
    <source>
        <strain evidence="1 2">16K404</strain>
    </source>
</reference>
<dbReference type="Pfam" id="PF10025">
    <property type="entry name" value="DUF2267"/>
    <property type="match status" value="1"/>
</dbReference>